<sequence>MRIAVILAILILLGTFAPPDLPQRERQYAGTIAFEPVPLDRTDPARRTVGKLRYLGGWSVRSDDPRFGGLSALDVAADGIIAASDAGWLIRMPLPGQSGRVAIQALAKGRKQDRDAESMVVHDGQAWIGLERANAVWRYSLTDGRREAAAEPAKMRGWRGNSGAEAMLRLADGRFLIFSEGSDDAANSAALLFDGDPAEPDIAAIAFRYRPPAGYRITDAALLPDGRMIALNRRFRMSEGVSVRVTLSDLSGIAAAKTLTGTEIAAFAAPLTVDNFEGISVTRERGGAVVWIVSDDNYNPLLQRTLLMKFALED</sequence>
<keyword evidence="3" id="KW-1185">Reference proteome</keyword>
<reference evidence="3" key="1">
    <citation type="submission" date="2017-04" db="EMBL/GenBank/DDBJ databases">
        <authorList>
            <person name="Varghese N."/>
            <person name="Submissions S."/>
        </authorList>
    </citation>
    <scope>NUCLEOTIDE SEQUENCE [LARGE SCALE GENOMIC DNA]</scope>
    <source>
        <strain evidence="3">Dd16</strain>
    </source>
</reference>
<dbReference type="InterPro" id="IPR027372">
    <property type="entry name" value="Phytase-like_dom"/>
</dbReference>
<evidence type="ECO:0000259" key="1">
    <source>
        <dbReference type="Pfam" id="PF13449"/>
    </source>
</evidence>
<proteinExistence type="predicted"/>
<dbReference type="OrthoDB" id="9798693at2"/>
<dbReference type="Proteomes" id="UP000192934">
    <property type="component" value="Chromosome I"/>
</dbReference>
<dbReference type="PIRSF" id="PIRSF031900">
    <property type="entry name" value="UCP031900"/>
    <property type="match status" value="1"/>
</dbReference>
<gene>
    <name evidence="2" type="ORF">SAMN06295910_0810</name>
</gene>
<dbReference type="EMBL" id="LT840185">
    <property type="protein sequence ID" value="SMF61816.1"/>
    <property type="molecule type" value="Genomic_DNA"/>
</dbReference>
<protein>
    <recommendedName>
        <fullName evidence="1">Phytase-like domain-containing protein</fullName>
    </recommendedName>
</protein>
<dbReference type="InterPro" id="IPR014567">
    <property type="entry name" value="UCP031900"/>
</dbReference>
<feature type="domain" description="Phytase-like" evidence="1">
    <location>
        <begin position="66"/>
        <end position="298"/>
    </location>
</feature>
<dbReference type="SUPFAM" id="SSF63829">
    <property type="entry name" value="Calcium-dependent phosphotriesterase"/>
    <property type="match status" value="1"/>
</dbReference>
<name>A0A1X7G0M3_9SPHN</name>
<evidence type="ECO:0000313" key="2">
    <source>
        <dbReference type="EMBL" id="SMF61816.1"/>
    </source>
</evidence>
<accession>A0A1X7G0M3</accession>
<dbReference type="Pfam" id="PF13449">
    <property type="entry name" value="Phytase-like"/>
    <property type="match status" value="1"/>
</dbReference>
<organism evidence="2 3">
    <name type="scientific">Allosphingosinicella indica</name>
    <dbReference type="NCBI Taxonomy" id="941907"/>
    <lineage>
        <taxon>Bacteria</taxon>
        <taxon>Pseudomonadati</taxon>
        <taxon>Pseudomonadota</taxon>
        <taxon>Alphaproteobacteria</taxon>
        <taxon>Sphingomonadales</taxon>
        <taxon>Sphingomonadaceae</taxon>
        <taxon>Allosphingosinicella</taxon>
    </lineage>
</organism>
<evidence type="ECO:0000313" key="3">
    <source>
        <dbReference type="Proteomes" id="UP000192934"/>
    </source>
</evidence>
<dbReference type="STRING" id="941907.SAMN06295910_0810"/>
<dbReference type="AlphaFoldDB" id="A0A1X7G0M3"/>
<dbReference type="RefSeq" id="WP_085217627.1">
    <property type="nucleotide sequence ID" value="NZ_LT840185.1"/>
</dbReference>